<gene>
    <name evidence="2" type="primary">OSJNBb0011A08.21</name>
</gene>
<name>Q94LS4_ORYSJ</name>
<evidence type="ECO:0000313" key="2">
    <source>
        <dbReference type="EMBL" id="AAK54293.1"/>
    </source>
</evidence>
<accession>Q94LS4</accession>
<dbReference type="Proteomes" id="UP000000763">
    <property type="component" value="Chromosome 10"/>
</dbReference>
<dbReference type="EMBL" id="AC034258">
    <property type="protein sequence ID" value="AAK54293.1"/>
    <property type="molecule type" value="Genomic_DNA"/>
</dbReference>
<dbReference type="AlphaFoldDB" id="Q94LS4"/>
<reference evidence="3" key="2">
    <citation type="journal article" date="2008" name="Nucleic Acids Res.">
        <title>The rice annotation project database (RAP-DB): 2008 update.</title>
        <authorList>
            <consortium name="The rice annotation project (RAP)"/>
        </authorList>
    </citation>
    <scope>GENOME REANNOTATION</scope>
    <source>
        <strain evidence="3">cv. Nipponbare</strain>
    </source>
</reference>
<sequence>MDKHPTSSPLPPDWSLRGGDSSGSSGRARAEAAAAGVNERARRRPRARAEAVAAAAGEAEAAAAAASRAGGGEHSAAGALLRLHPSVPRPVPAAARCRVCRLPPGVAPRGGGVAPRRRRPLRRLLCRVDAPPPQLPRAAAAVPH</sequence>
<proteinExistence type="predicted"/>
<protein>
    <submittedName>
        <fullName evidence="2">Uncharacterized protein</fullName>
    </submittedName>
</protein>
<reference evidence="3" key="1">
    <citation type="journal article" date="2005" name="Nature">
        <title>The map-based sequence of the rice genome.</title>
        <authorList>
            <consortium name="International rice genome sequencing project (IRGSP)"/>
            <person name="Matsumoto T."/>
            <person name="Wu J."/>
            <person name="Kanamori H."/>
            <person name="Katayose Y."/>
            <person name="Fujisawa M."/>
            <person name="Namiki N."/>
            <person name="Mizuno H."/>
            <person name="Yamamoto K."/>
            <person name="Antonio B.A."/>
            <person name="Baba T."/>
            <person name="Sakata K."/>
            <person name="Nagamura Y."/>
            <person name="Aoki H."/>
            <person name="Arikawa K."/>
            <person name="Arita K."/>
            <person name="Bito T."/>
            <person name="Chiden Y."/>
            <person name="Fujitsuka N."/>
            <person name="Fukunaka R."/>
            <person name="Hamada M."/>
            <person name="Harada C."/>
            <person name="Hayashi A."/>
            <person name="Hijishita S."/>
            <person name="Honda M."/>
            <person name="Hosokawa S."/>
            <person name="Ichikawa Y."/>
            <person name="Idonuma A."/>
            <person name="Iijima M."/>
            <person name="Ikeda M."/>
            <person name="Ikeno M."/>
            <person name="Ito K."/>
            <person name="Ito S."/>
            <person name="Ito T."/>
            <person name="Ito Y."/>
            <person name="Ito Y."/>
            <person name="Iwabuchi A."/>
            <person name="Kamiya K."/>
            <person name="Karasawa W."/>
            <person name="Kurita K."/>
            <person name="Katagiri S."/>
            <person name="Kikuta A."/>
            <person name="Kobayashi H."/>
            <person name="Kobayashi N."/>
            <person name="Machita K."/>
            <person name="Maehara T."/>
            <person name="Masukawa M."/>
            <person name="Mizubayashi T."/>
            <person name="Mukai Y."/>
            <person name="Nagasaki H."/>
            <person name="Nagata Y."/>
            <person name="Naito S."/>
            <person name="Nakashima M."/>
            <person name="Nakama Y."/>
            <person name="Nakamichi Y."/>
            <person name="Nakamura M."/>
            <person name="Meguro A."/>
            <person name="Negishi M."/>
            <person name="Ohta I."/>
            <person name="Ohta T."/>
            <person name="Okamoto M."/>
            <person name="Ono N."/>
            <person name="Saji S."/>
            <person name="Sakaguchi M."/>
            <person name="Sakai K."/>
            <person name="Shibata M."/>
            <person name="Shimokawa T."/>
            <person name="Song J."/>
            <person name="Takazaki Y."/>
            <person name="Terasawa K."/>
            <person name="Tsugane M."/>
            <person name="Tsuji K."/>
            <person name="Ueda S."/>
            <person name="Waki K."/>
            <person name="Yamagata H."/>
            <person name="Yamamoto M."/>
            <person name="Yamamoto S."/>
            <person name="Yamane H."/>
            <person name="Yoshiki S."/>
            <person name="Yoshihara R."/>
            <person name="Yukawa K."/>
            <person name="Zhong H."/>
            <person name="Yano M."/>
            <person name="Yuan Q."/>
            <person name="Ouyang S."/>
            <person name="Liu J."/>
            <person name="Jones K.M."/>
            <person name="Gansberger K."/>
            <person name="Moffat K."/>
            <person name="Hill J."/>
            <person name="Bera J."/>
            <person name="Fadrosh D."/>
            <person name="Jin S."/>
            <person name="Johri S."/>
            <person name="Kim M."/>
            <person name="Overton L."/>
            <person name="Reardon M."/>
            <person name="Tsitrin T."/>
            <person name="Vuong H."/>
            <person name="Weaver B."/>
            <person name="Ciecko A."/>
            <person name="Tallon L."/>
            <person name="Jackson J."/>
            <person name="Pai G."/>
            <person name="Aken S.V."/>
            <person name="Utterback T."/>
            <person name="Reidmuller S."/>
            <person name="Feldblyum T."/>
            <person name="Hsiao J."/>
            <person name="Zismann V."/>
            <person name="Iobst S."/>
            <person name="de Vazeille A.R."/>
            <person name="Buell C.R."/>
            <person name="Ying K."/>
            <person name="Li Y."/>
            <person name="Lu T."/>
            <person name="Huang Y."/>
            <person name="Zhao Q."/>
            <person name="Feng Q."/>
            <person name="Zhang L."/>
            <person name="Zhu J."/>
            <person name="Weng Q."/>
            <person name="Mu J."/>
            <person name="Lu Y."/>
            <person name="Fan D."/>
            <person name="Liu Y."/>
            <person name="Guan J."/>
            <person name="Zhang Y."/>
            <person name="Yu S."/>
            <person name="Liu X."/>
            <person name="Zhang Y."/>
            <person name="Hong G."/>
            <person name="Han B."/>
            <person name="Choisne N."/>
            <person name="Demange N."/>
            <person name="Orjeda G."/>
            <person name="Samain S."/>
            <person name="Cattolico L."/>
            <person name="Pelletier E."/>
            <person name="Couloux A."/>
            <person name="Segurens B."/>
            <person name="Wincker P."/>
            <person name="D'Hont A."/>
            <person name="Scarpelli C."/>
            <person name="Weissenbach J."/>
            <person name="Salanoubat M."/>
            <person name="Quetier F."/>
            <person name="Yu Y."/>
            <person name="Kim H.R."/>
            <person name="Rambo T."/>
            <person name="Currie J."/>
            <person name="Collura K."/>
            <person name="Luo M."/>
            <person name="Yang T."/>
            <person name="Ammiraju J.S.S."/>
            <person name="Engler F."/>
            <person name="Soderlund C."/>
            <person name="Wing R.A."/>
            <person name="Palmer L.E."/>
            <person name="de la Bastide M."/>
            <person name="Spiegel L."/>
            <person name="Nascimento L."/>
            <person name="Zutavern T."/>
            <person name="O'Shaughnessy A."/>
            <person name="Dike S."/>
            <person name="Dedhia N."/>
            <person name="Preston R."/>
            <person name="Balija V."/>
            <person name="McCombie W.R."/>
            <person name="Chow T."/>
            <person name="Chen H."/>
            <person name="Chung M."/>
            <person name="Chen C."/>
            <person name="Shaw J."/>
            <person name="Wu H."/>
            <person name="Hsiao K."/>
            <person name="Chao Y."/>
            <person name="Chu M."/>
            <person name="Cheng C."/>
            <person name="Hour A."/>
            <person name="Lee P."/>
            <person name="Lin S."/>
            <person name="Lin Y."/>
            <person name="Liou J."/>
            <person name="Liu S."/>
            <person name="Hsing Y."/>
            <person name="Raghuvanshi S."/>
            <person name="Mohanty A."/>
            <person name="Bharti A.K."/>
            <person name="Gaur A."/>
            <person name="Gupta V."/>
            <person name="Kumar D."/>
            <person name="Ravi V."/>
            <person name="Vij S."/>
            <person name="Kapur A."/>
            <person name="Khurana P."/>
            <person name="Khurana P."/>
            <person name="Khurana J.P."/>
            <person name="Tyagi A.K."/>
            <person name="Gaikwad K."/>
            <person name="Singh A."/>
            <person name="Dalal V."/>
            <person name="Srivastava S."/>
            <person name="Dixit A."/>
            <person name="Pal A.K."/>
            <person name="Ghazi I.A."/>
            <person name="Yadav M."/>
            <person name="Pandit A."/>
            <person name="Bhargava A."/>
            <person name="Sureshbabu K."/>
            <person name="Batra K."/>
            <person name="Sharma T.R."/>
            <person name="Mohapatra T."/>
            <person name="Singh N.K."/>
            <person name="Messing J."/>
            <person name="Nelson A.B."/>
            <person name="Fuks G."/>
            <person name="Kavchok S."/>
            <person name="Keizer G."/>
            <person name="Linton E."/>
            <person name="Llaca V."/>
            <person name="Song R."/>
            <person name="Tanyolac B."/>
            <person name="Young S."/>
            <person name="Ho-Il K."/>
            <person name="Hahn J.H."/>
            <person name="Sangsakoo G."/>
            <person name="Vanavichit A."/>
            <person name="de Mattos Luiz.A.T."/>
            <person name="Zimmer P.D."/>
            <person name="Malone G."/>
            <person name="Dellagostin O."/>
            <person name="de Oliveira A.C."/>
            <person name="Bevan M."/>
            <person name="Bancroft I."/>
            <person name="Minx P."/>
            <person name="Cordum H."/>
            <person name="Wilson R."/>
            <person name="Cheng Z."/>
            <person name="Jin W."/>
            <person name="Jiang J."/>
            <person name="Leong S.A."/>
            <person name="Iwama H."/>
            <person name="Gojobori T."/>
            <person name="Itoh T."/>
            <person name="Niimura Y."/>
            <person name="Fujii Y."/>
            <person name="Habara T."/>
            <person name="Sakai H."/>
            <person name="Sato Y."/>
            <person name="Wilson G."/>
            <person name="Kumar K."/>
            <person name="McCouch S."/>
            <person name="Juretic N."/>
            <person name="Hoen D."/>
            <person name="Wright S."/>
            <person name="Bruskiewich R."/>
            <person name="Bureau T."/>
            <person name="Miyao A."/>
            <person name="Hirochika H."/>
            <person name="Nishikawa T."/>
            <person name="Kadowaki K."/>
            <person name="Sugiura M."/>
            <person name="Burr B."/>
            <person name="Sasaki T."/>
        </authorList>
    </citation>
    <scope>NUCLEOTIDE SEQUENCE [LARGE SCALE GENOMIC DNA]</scope>
    <source>
        <strain evidence="3">cv. Nipponbare</strain>
    </source>
</reference>
<evidence type="ECO:0000313" key="3">
    <source>
        <dbReference type="Proteomes" id="UP000000763"/>
    </source>
</evidence>
<organism evidence="2 3">
    <name type="scientific">Oryza sativa subsp. japonica</name>
    <name type="common">Rice</name>
    <dbReference type="NCBI Taxonomy" id="39947"/>
    <lineage>
        <taxon>Eukaryota</taxon>
        <taxon>Viridiplantae</taxon>
        <taxon>Streptophyta</taxon>
        <taxon>Embryophyta</taxon>
        <taxon>Tracheophyta</taxon>
        <taxon>Spermatophyta</taxon>
        <taxon>Magnoliopsida</taxon>
        <taxon>Liliopsida</taxon>
        <taxon>Poales</taxon>
        <taxon>Poaceae</taxon>
        <taxon>BOP clade</taxon>
        <taxon>Oryzoideae</taxon>
        <taxon>Oryzeae</taxon>
        <taxon>Oryzinae</taxon>
        <taxon>Oryza</taxon>
        <taxon>Oryza sativa</taxon>
    </lineage>
</organism>
<feature type="compositionally biased region" description="Low complexity" evidence="1">
    <location>
        <begin position="15"/>
        <end position="38"/>
    </location>
</feature>
<evidence type="ECO:0000256" key="1">
    <source>
        <dbReference type="SAM" id="MobiDB-lite"/>
    </source>
</evidence>
<feature type="region of interest" description="Disordered" evidence="1">
    <location>
        <begin position="1"/>
        <end position="49"/>
    </location>
</feature>